<dbReference type="InterPro" id="IPR026983">
    <property type="entry name" value="DHC"/>
</dbReference>
<evidence type="ECO:0000256" key="10">
    <source>
        <dbReference type="ARBA" id="ARBA00023175"/>
    </source>
</evidence>
<evidence type="ECO:0000256" key="1">
    <source>
        <dbReference type="ARBA" id="ARBA00004430"/>
    </source>
</evidence>
<keyword evidence="3" id="KW-0963">Cytoplasm</keyword>
<evidence type="ECO:0000256" key="4">
    <source>
        <dbReference type="ARBA" id="ARBA00022701"/>
    </source>
</evidence>
<dbReference type="AlphaFoldDB" id="A0AAW1MGM6"/>
<feature type="domain" description="Dynein heavy chain ATP-binding dynein motor region" evidence="13">
    <location>
        <begin position="2"/>
        <end position="76"/>
    </location>
</feature>
<evidence type="ECO:0000256" key="9">
    <source>
        <dbReference type="ARBA" id="ARBA00023069"/>
    </source>
</evidence>
<keyword evidence="9" id="KW-0969">Cilium</keyword>
<dbReference type="GO" id="GO:0045505">
    <property type="term" value="F:dynein intermediate chain binding"/>
    <property type="evidence" value="ECO:0007669"/>
    <property type="project" value="InterPro"/>
</dbReference>
<evidence type="ECO:0000313" key="15">
    <source>
        <dbReference type="Proteomes" id="UP001458880"/>
    </source>
</evidence>
<gene>
    <name evidence="14" type="ORF">QE152_g5847</name>
</gene>
<comment type="subcellular location">
    <subcellularLocation>
        <location evidence="1">Cytoplasm</location>
        <location evidence="1">Cytoskeleton</location>
        <location evidence="1">Cilium axoneme</location>
    </subcellularLocation>
</comment>
<organism evidence="14 15">
    <name type="scientific">Popillia japonica</name>
    <name type="common">Japanese beetle</name>
    <dbReference type="NCBI Taxonomy" id="7064"/>
    <lineage>
        <taxon>Eukaryota</taxon>
        <taxon>Metazoa</taxon>
        <taxon>Ecdysozoa</taxon>
        <taxon>Arthropoda</taxon>
        <taxon>Hexapoda</taxon>
        <taxon>Insecta</taxon>
        <taxon>Pterygota</taxon>
        <taxon>Neoptera</taxon>
        <taxon>Endopterygota</taxon>
        <taxon>Coleoptera</taxon>
        <taxon>Polyphaga</taxon>
        <taxon>Scarabaeiformia</taxon>
        <taxon>Scarabaeidae</taxon>
        <taxon>Rutelinae</taxon>
        <taxon>Popillia</taxon>
    </lineage>
</organism>
<dbReference type="GO" id="GO:0005524">
    <property type="term" value="F:ATP binding"/>
    <property type="evidence" value="ECO:0007669"/>
    <property type="project" value="UniProtKB-KW"/>
</dbReference>
<evidence type="ECO:0000259" key="13">
    <source>
        <dbReference type="Pfam" id="PF12781"/>
    </source>
</evidence>
<evidence type="ECO:0000256" key="11">
    <source>
        <dbReference type="ARBA" id="ARBA00023212"/>
    </source>
</evidence>
<evidence type="ECO:0000256" key="3">
    <source>
        <dbReference type="ARBA" id="ARBA00022490"/>
    </source>
</evidence>
<reference evidence="14 15" key="1">
    <citation type="journal article" date="2024" name="BMC Genomics">
        <title>De novo assembly and annotation of Popillia japonica's genome with initial clues to its potential as an invasive pest.</title>
        <authorList>
            <person name="Cucini C."/>
            <person name="Boschi S."/>
            <person name="Funari R."/>
            <person name="Cardaioli E."/>
            <person name="Iannotti N."/>
            <person name="Marturano G."/>
            <person name="Paoli F."/>
            <person name="Bruttini M."/>
            <person name="Carapelli A."/>
            <person name="Frati F."/>
            <person name="Nardi F."/>
        </authorList>
    </citation>
    <scope>NUCLEOTIDE SEQUENCE [LARGE SCALE GENOMIC DNA]</scope>
    <source>
        <strain evidence="14">DMR45628</strain>
    </source>
</reference>
<keyword evidence="15" id="KW-1185">Reference proteome</keyword>
<proteinExistence type="inferred from homology"/>
<evidence type="ECO:0000256" key="6">
    <source>
        <dbReference type="ARBA" id="ARBA00022840"/>
    </source>
</evidence>
<evidence type="ECO:0000256" key="7">
    <source>
        <dbReference type="ARBA" id="ARBA00023017"/>
    </source>
</evidence>
<keyword evidence="12" id="KW-0966">Cell projection</keyword>
<dbReference type="GO" id="GO:0005858">
    <property type="term" value="C:axonemal dynein complex"/>
    <property type="evidence" value="ECO:0007669"/>
    <property type="project" value="TreeGrafter"/>
</dbReference>
<dbReference type="EMBL" id="JASPKY010000037">
    <property type="protein sequence ID" value="KAK9746836.1"/>
    <property type="molecule type" value="Genomic_DNA"/>
</dbReference>
<keyword evidence="8" id="KW-0175">Coiled coil</keyword>
<dbReference type="FunFam" id="1.10.8.1220:FF:000001">
    <property type="entry name" value="Dynein axonemal heavy chain 5"/>
    <property type="match status" value="1"/>
</dbReference>
<dbReference type="Gene3D" id="1.10.8.1220">
    <property type="match status" value="1"/>
</dbReference>
<accession>A0AAW1MGM6</accession>
<keyword evidence="11" id="KW-0206">Cytoskeleton</keyword>
<keyword evidence="4" id="KW-0493">Microtubule</keyword>
<dbReference type="Pfam" id="PF12781">
    <property type="entry name" value="AAA_9"/>
    <property type="match status" value="1"/>
</dbReference>
<dbReference type="GO" id="GO:0005874">
    <property type="term" value="C:microtubule"/>
    <property type="evidence" value="ECO:0007669"/>
    <property type="project" value="UniProtKB-KW"/>
</dbReference>
<name>A0AAW1MGM6_POPJA</name>
<evidence type="ECO:0000256" key="2">
    <source>
        <dbReference type="ARBA" id="ARBA00008887"/>
    </source>
</evidence>
<keyword evidence="5" id="KW-0547">Nucleotide-binding</keyword>
<comment type="similarity">
    <text evidence="2">Belongs to the dynein heavy chain family.</text>
</comment>
<dbReference type="PANTHER" id="PTHR46532:SF4">
    <property type="entry name" value="AAA+ ATPASE DOMAIN-CONTAINING PROTEIN"/>
    <property type="match status" value="1"/>
</dbReference>
<sequence>MKGLEDQLLGRVILTEKKELESERTNLIKDVTENKRKMLELEQSLLYKLTTIQGSLLDDETLISVLNVSKDTAAEVREKLAIAKDTEIKINAAREEFRPVATRGSVLYFLICNMAMVNVMYQTSLVQFLERFDWSMLKSEKSPITSRRLNYIIEYLTYEIFKYKSRGLYEIHKYMFVLLMALKIDMQKEHITHEEFQTFIKGGAALDLNACPPKPAKWITRSSKRSSRAAPRWI</sequence>
<protein>
    <submittedName>
        <fullName evidence="14">ATP-binding dynein motor region</fullName>
    </submittedName>
</protein>
<evidence type="ECO:0000256" key="12">
    <source>
        <dbReference type="ARBA" id="ARBA00023273"/>
    </source>
</evidence>
<dbReference type="InterPro" id="IPR035706">
    <property type="entry name" value="AAA_9"/>
</dbReference>
<evidence type="ECO:0000256" key="8">
    <source>
        <dbReference type="ARBA" id="ARBA00023054"/>
    </source>
</evidence>
<comment type="caution">
    <text evidence="14">The sequence shown here is derived from an EMBL/GenBank/DDBJ whole genome shotgun (WGS) entry which is preliminary data.</text>
</comment>
<dbReference type="GO" id="GO:0007018">
    <property type="term" value="P:microtubule-based movement"/>
    <property type="evidence" value="ECO:0007669"/>
    <property type="project" value="InterPro"/>
</dbReference>
<evidence type="ECO:0000313" key="14">
    <source>
        <dbReference type="EMBL" id="KAK9746836.1"/>
    </source>
</evidence>
<evidence type="ECO:0000256" key="5">
    <source>
        <dbReference type="ARBA" id="ARBA00022741"/>
    </source>
</evidence>
<keyword evidence="6 14" id="KW-0067">ATP-binding</keyword>
<keyword evidence="7" id="KW-0243">Dynein</keyword>
<dbReference type="Proteomes" id="UP001458880">
    <property type="component" value="Unassembled WGS sequence"/>
</dbReference>
<dbReference type="PANTHER" id="PTHR46532">
    <property type="entry name" value="MALE FERTILITY FACTOR KL5"/>
    <property type="match status" value="1"/>
</dbReference>
<keyword evidence="10" id="KW-0505">Motor protein</keyword>
<dbReference type="Gene3D" id="6.10.140.1060">
    <property type="match status" value="1"/>
</dbReference>
<dbReference type="GO" id="GO:0051959">
    <property type="term" value="F:dynein light intermediate chain binding"/>
    <property type="evidence" value="ECO:0007669"/>
    <property type="project" value="InterPro"/>
</dbReference>